<keyword evidence="3" id="KW-0234">DNA repair</keyword>
<keyword evidence="8" id="KW-1185">Reference proteome</keyword>
<accession>A0ABN7PFR9</accession>
<proteinExistence type="inferred from homology"/>
<evidence type="ECO:0000256" key="3">
    <source>
        <dbReference type="ARBA" id="ARBA00023204"/>
    </source>
</evidence>
<evidence type="ECO:0000256" key="1">
    <source>
        <dbReference type="ARBA" id="ARBA00004123"/>
    </source>
</evidence>
<dbReference type="PANTHER" id="PTHR32235:SF1">
    <property type="entry name" value="NON-HOMOLOGOUS END-JOINING FACTOR 1"/>
    <property type="match status" value="1"/>
</dbReference>
<dbReference type="Gene3D" id="1.10.287.450">
    <property type="entry name" value="Helix hairpin bin"/>
    <property type="match status" value="1"/>
</dbReference>
<dbReference type="Proteomes" id="UP001153148">
    <property type="component" value="Unassembled WGS sequence"/>
</dbReference>
<reference evidence="7" key="1">
    <citation type="submission" date="2021-03" db="EMBL/GenBank/DDBJ databases">
        <authorList>
            <person name="Tran Van P."/>
        </authorList>
    </citation>
    <scope>NUCLEOTIDE SEQUENCE</scope>
</reference>
<keyword evidence="2" id="KW-0227">DNA damage</keyword>
<evidence type="ECO:0000256" key="5">
    <source>
        <dbReference type="ARBA" id="ARBA00025747"/>
    </source>
</evidence>
<name>A0ABN7PFR9_TIMPD</name>
<comment type="caution">
    <text evidence="7">The sequence shown here is derived from an EMBL/GenBank/DDBJ whole genome shotgun (WGS) entry which is preliminary data.</text>
</comment>
<evidence type="ECO:0000256" key="2">
    <source>
        <dbReference type="ARBA" id="ARBA00022763"/>
    </source>
</evidence>
<comment type="similarity">
    <text evidence="5">Belongs to the XRCC4-XLF family. XLF subfamily.</text>
</comment>
<keyword evidence="4" id="KW-0539">Nucleus</keyword>
<sequence>MSPVYMMLLELQSRQQLLINLLKKKDTEITEYKMNGAQLSRKNIETQLFNEQEFLAKCSETTFSPEIVSDPIQCVFTQETRNLYLDIVNKLNRTKNKQSSVQVKTTDENMEKNDVREANRVTEEETVLAINKQSPEKRKVDKEPQDQVASMTMSFGLPVPTT</sequence>
<protein>
    <submittedName>
        <fullName evidence="7">Uncharacterized protein</fullName>
    </submittedName>
</protein>
<dbReference type="PANTHER" id="PTHR32235">
    <property type="entry name" value="NON-HOMOLOGOUS END-JOINING FACTOR 1"/>
    <property type="match status" value="1"/>
</dbReference>
<evidence type="ECO:0000313" key="8">
    <source>
        <dbReference type="Proteomes" id="UP001153148"/>
    </source>
</evidence>
<comment type="subcellular location">
    <subcellularLocation>
        <location evidence="1">Nucleus</location>
    </subcellularLocation>
</comment>
<gene>
    <name evidence="7" type="ORF">TPAB3V08_LOCUS11913</name>
</gene>
<evidence type="ECO:0000256" key="6">
    <source>
        <dbReference type="SAM" id="MobiDB-lite"/>
    </source>
</evidence>
<evidence type="ECO:0000313" key="7">
    <source>
        <dbReference type="EMBL" id="CAG2064969.1"/>
    </source>
</evidence>
<dbReference type="EMBL" id="CAJPIN010038472">
    <property type="protein sequence ID" value="CAG2064969.1"/>
    <property type="molecule type" value="Genomic_DNA"/>
</dbReference>
<feature type="compositionally biased region" description="Basic and acidic residues" evidence="6">
    <location>
        <begin position="134"/>
        <end position="145"/>
    </location>
</feature>
<evidence type="ECO:0000256" key="4">
    <source>
        <dbReference type="ARBA" id="ARBA00023242"/>
    </source>
</evidence>
<dbReference type="InterPro" id="IPR052287">
    <property type="entry name" value="NHEJ_factor"/>
</dbReference>
<organism evidence="7 8">
    <name type="scientific">Timema podura</name>
    <name type="common">Walking stick</name>
    <dbReference type="NCBI Taxonomy" id="61482"/>
    <lineage>
        <taxon>Eukaryota</taxon>
        <taxon>Metazoa</taxon>
        <taxon>Ecdysozoa</taxon>
        <taxon>Arthropoda</taxon>
        <taxon>Hexapoda</taxon>
        <taxon>Insecta</taxon>
        <taxon>Pterygota</taxon>
        <taxon>Neoptera</taxon>
        <taxon>Polyneoptera</taxon>
        <taxon>Phasmatodea</taxon>
        <taxon>Timematodea</taxon>
        <taxon>Timematoidea</taxon>
        <taxon>Timematidae</taxon>
        <taxon>Timema</taxon>
    </lineage>
</organism>
<feature type="region of interest" description="Disordered" evidence="6">
    <location>
        <begin position="121"/>
        <end position="162"/>
    </location>
</feature>